<feature type="compositionally biased region" description="Basic and acidic residues" evidence="1">
    <location>
        <begin position="233"/>
        <end position="256"/>
    </location>
</feature>
<sequence>MMASPMASYQMNPNIPQQQPMMQRMHHPSQQNMSVSTPQRPFNPNQGTPNSSMPPQQPVQYPTSQQGHSTPQSQTPTNVQPTSASVATPQTPTFPSTGQPAQLNGTSAVTTPQSPGTESREKERFSLILEINQELLYESIAIVNSRSELKKVQTSTEAAGVKEGEMDLAEEEKLSNQDYAQCMRRLQTNLAYLAALADRKPSVQVPACPAYLMPPPLNLNLKLRIPPSTSDDPNEKPLDPSSDREERDKVMKDLYKKLQALFPGIDPRKEPPPASQMARTAPNQHPNQQGAIRAQNGTGSQGSSHGSPAGSAAGQPQSGPPQRTPHMAHASVPMQMQMQMQMKTQ</sequence>
<evidence type="ECO:0000313" key="3">
    <source>
        <dbReference type="Proteomes" id="UP001285441"/>
    </source>
</evidence>
<evidence type="ECO:0000256" key="1">
    <source>
        <dbReference type="SAM" id="MobiDB-lite"/>
    </source>
</evidence>
<protein>
    <submittedName>
        <fullName evidence="2">Uncharacterized protein</fullName>
    </submittedName>
</protein>
<comment type="caution">
    <text evidence="2">The sequence shown here is derived from an EMBL/GenBank/DDBJ whole genome shotgun (WGS) entry which is preliminary data.</text>
</comment>
<accession>A0AAE0U420</accession>
<dbReference type="AlphaFoldDB" id="A0AAE0U420"/>
<feature type="region of interest" description="Disordered" evidence="1">
    <location>
        <begin position="222"/>
        <end position="345"/>
    </location>
</feature>
<keyword evidence="3" id="KW-1185">Reference proteome</keyword>
<reference evidence="2" key="1">
    <citation type="journal article" date="2023" name="Mol. Phylogenet. Evol.">
        <title>Genome-scale phylogeny and comparative genomics of the fungal order Sordariales.</title>
        <authorList>
            <person name="Hensen N."/>
            <person name="Bonometti L."/>
            <person name="Westerberg I."/>
            <person name="Brannstrom I.O."/>
            <person name="Guillou S."/>
            <person name="Cros-Aarteil S."/>
            <person name="Calhoun S."/>
            <person name="Haridas S."/>
            <person name="Kuo A."/>
            <person name="Mondo S."/>
            <person name="Pangilinan J."/>
            <person name="Riley R."/>
            <person name="LaButti K."/>
            <person name="Andreopoulos B."/>
            <person name="Lipzen A."/>
            <person name="Chen C."/>
            <person name="Yan M."/>
            <person name="Daum C."/>
            <person name="Ng V."/>
            <person name="Clum A."/>
            <person name="Steindorff A."/>
            <person name="Ohm R.A."/>
            <person name="Martin F."/>
            <person name="Silar P."/>
            <person name="Natvig D.O."/>
            <person name="Lalanne C."/>
            <person name="Gautier V."/>
            <person name="Ament-Velasquez S.L."/>
            <person name="Kruys A."/>
            <person name="Hutchinson M.I."/>
            <person name="Powell A.J."/>
            <person name="Barry K."/>
            <person name="Miller A.N."/>
            <person name="Grigoriev I.V."/>
            <person name="Debuchy R."/>
            <person name="Gladieux P."/>
            <person name="Hiltunen Thoren M."/>
            <person name="Johannesson H."/>
        </authorList>
    </citation>
    <scope>NUCLEOTIDE SEQUENCE</scope>
    <source>
        <strain evidence="2">CBS 232.78</strain>
    </source>
</reference>
<feature type="compositionally biased region" description="Low complexity" evidence="1">
    <location>
        <begin position="10"/>
        <end position="31"/>
    </location>
</feature>
<feature type="compositionally biased region" description="Polar residues" evidence="1">
    <location>
        <begin position="32"/>
        <end position="117"/>
    </location>
</feature>
<feature type="region of interest" description="Disordered" evidence="1">
    <location>
        <begin position="1"/>
        <end position="121"/>
    </location>
</feature>
<organism evidence="2 3">
    <name type="scientific">Podospora didyma</name>
    <dbReference type="NCBI Taxonomy" id="330526"/>
    <lineage>
        <taxon>Eukaryota</taxon>
        <taxon>Fungi</taxon>
        <taxon>Dikarya</taxon>
        <taxon>Ascomycota</taxon>
        <taxon>Pezizomycotina</taxon>
        <taxon>Sordariomycetes</taxon>
        <taxon>Sordariomycetidae</taxon>
        <taxon>Sordariales</taxon>
        <taxon>Podosporaceae</taxon>
        <taxon>Podospora</taxon>
    </lineage>
</organism>
<feature type="compositionally biased region" description="Polar residues" evidence="1">
    <location>
        <begin position="277"/>
        <end position="298"/>
    </location>
</feature>
<reference evidence="2" key="2">
    <citation type="submission" date="2023-06" db="EMBL/GenBank/DDBJ databases">
        <authorList>
            <consortium name="Lawrence Berkeley National Laboratory"/>
            <person name="Haridas S."/>
            <person name="Hensen N."/>
            <person name="Bonometti L."/>
            <person name="Westerberg I."/>
            <person name="Brannstrom I.O."/>
            <person name="Guillou S."/>
            <person name="Cros-Aarteil S."/>
            <person name="Calhoun S."/>
            <person name="Kuo A."/>
            <person name="Mondo S."/>
            <person name="Pangilinan J."/>
            <person name="Riley R."/>
            <person name="LaButti K."/>
            <person name="Andreopoulos B."/>
            <person name="Lipzen A."/>
            <person name="Chen C."/>
            <person name="Yanf M."/>
            <person name="Daum C."/>
            <person name="Ng V."/>
            <person name="Clum A."/>
            <person name="Steindorff A."/>
            <person name="Ohm R."/>
            <person name="Martin F."/>
            <person name="Silar P."/>
            <person name="Natvig D."/>
            <person name="Lalanne C."/>
            <person name="Gautier V."/>
            <person name="Ament-velasquez S.L."/>
            <person name="Kruys A."/>
            <person name="Hutchinson M.I."/>
            <person name="Powell A.J."/>
            <person name="Barry K."/>
            <person name="Miller A.N."/>
            <person name="Grigoriev I.V."/>
            <person name="Debuchy R."/>
            <person name="Gladieux P."/>
            <person name="Thoren M.H."/>
            <person name="Johannesson H."/>
        </authorList>
    </citation>
    <scope>NUCLEOTIDE SEQUENCE</scope>
    <source>
        <strain evidence="2">CBS 232.78</strain>
    </source>
</reference>
<dbReference type="Proteomes" id="UP001285441">
    <property type="component" value="Unassembled WGS sequence"/>
</dbReference>
<name>A0AAE0U420_9PEZI</name>
<dbReference type="EMBL" id="JAULSW010000002">
    <property type="protein sequence ID" value="KAK3390218.1"/>
    <property type="molecule type" value="Genomic_DNA"/>
</dbReference>
<gene>
    <name evidence="2" type="ORF">B0H63DRAFT_108655</name>
</gene>
<proteinExistence type="predicted"/>
<feature type="compositionally biased region" description="Low complexity" evidence="1">
    <location>
        <begin position="301"/>
        <end position="317"/>
    </location>
</feature>
<evidence type="ECO:0000313" key="2">
    <source>
        <dbReference type="EMBL" id="KAK3390218.1"/>
    </source>
</evidence>
<feature type="compositionally biased region" description="Low complexity" evidence="1">
    <location>
        <begin position="334"/>
        <end position="345"/>
    </location>
</feature>